<organism evidence="3 4">
    <name type="scientific">Nocardiopsis suaedae</name>
    <dbReference type="NCBI Taxonomy" id="3018444"/>
    <lineage>
        <taxon>Bacteria</taxon>
        <taxon>Bacillati</taxon>
        <taxon>Actinomycetota</taxon>
        <taxon>Actinomycetes</taxon>
        <taxon>Streptosporangiales</taxon>
        <taxon>Nocardiopsidaceae</taxon>
        <taxon>Nocardiopsis</taxon>
    </lineage>
</organism>
<keyword evidence="1" id="KW-0378">Hydrolase</keyword>
<dbReference type="InterPro" id="IPR001279">
    <property type="entry name" value="Metallo-B-lactamas"/>
</dbReference>
<dbReference type="Pfam" id="PF12706">
    <property type="entry name" value="Lactamase_B_2"/>
    <property type="match status" value="1"/>
</dbReference>
<dbReference type="Proteomes" id="UP001165685">
    <property type="component" value="Unassembled WGS sequence"/>
</dbReference>
<accession>A0ABT4TK01</accession>
<evidence type="ECO:0000259" key="2">
    <source>
        <dbReference type="Pfam" id="PF12706"/>
    </source>
</evidence>
<gene>
    <name evidence="3" type="ORF">O4U47_10740</name>
</gene>
<proteinExistence type="predicted"/>
<protein>
    <submittedName>
        <fullName evidence="3">MBL fold metallo-hydrolase</fullName>
    </submittedName>
</protein>
<reference evidence="3" key="1">
    <citation type="submission" date="2023-01" db="EMBL/GenBank/DDBJ databases">
        <title>Draft genome sequence of Nocardiopsis sp. LSu2-4 isolated from halophytes.</title>
        <authorList>
            <person name="Duangmal K."/>
            <person name="Chantavorakit T."/>
        </authorList>
    </citation>
    <scope>NUCLEOTIDE SEQUENCE</scope>
    <source>
        <strain evidence="3">LSu2-4</strain>
    </source>
</reference>
<name>A0ABT4TK01_9ACTN</name>
<evidence type="ECO:0000313" key="3">
    <source>
        <dbReference type="EMBL" id="MDA2804990.1"/>
    </source>
</evidence>
<evidence type="ECO:0000313" key="4">
    <source>
        <dbReference type="Proteomes" id="UP001165685"/>
    </source>
</evidence>
<dbReference type="PANTHER" id="PTHR43546">
    <property type="entry name" value="UPF0173 METAL-DEPENDENT HYDROLASE MJ1163-RELATED"/>
    <property type="match status" value="1"/>
</dbReference>
<dbReference type="InterPro" id="IPR050114">
    <property type="entry name" value="UPF0173_UPF0282_UlaG_hydrolase"/>
</dbReference>
<feature type="domain" description="Metallo-beta-lactamase" evidence="2">
    <location>
        <begin position="29"/>
        <end position="228"/>
    </location>
</feature>
<dbReference type="EMBL" id="JAQFWP010000015">
    <property type="protein sequence ID" value="MDA2804990.1"/>
    <property type="molecule type" value="Genomic_DNA"/>
</dbReference>
<dbReference type="SUPFAM" id="SSF56281">
    <property type="entry name" value="Metallo-hydrolase/oxidoreductase"/>
    <property type="match status" value="1"/>
</dbReference>
<comment type="caution">
    <text evidence="3">The sequence shown here is derived from an EMBL/GenBank/DDBJ whole genome shotgun (WGS) entry which is preliminary data.</text>
</comment>
<dbReference type="RefSeq" id="WP_270677626.1">
    <property type="nucleotide sequence ID" value="NZ_JAQFWP010000015.1"/>
</dbReference>
<sequence length="257" mass="26327">MSGTGSPARVPVRTIGGPTALISYGGLKLLTDPTFDSPGDHPVGDGIVITKTAPPAASPAGIGPVDAVLLSHDEHPDNLDLSGRALLADVPLTLTTRSGAERLAATARSVRGLAPWEGTEVPRPGGGAVTVTAVPALHGPEGAEEVLGEVIGFVLTGDGLPKVYVSGDNASLDLVREVAGRFGPVDTAVLFAGAARAPMFDTTITLDSAQAAEATRILGARRSVPVHFEGWTHFSEGRAELEKAFTTAGLSERLQFA</sequence>
<dbReference type="InterPro" id="IPR036866">
    <property type="entry name" value="RibonucZ/Hydroxyglut_hydro"/>
</dbReference>
<dbReference type="PANTHER" id="PTHR43546:SF9">
    <property type="entry name" value="L-ASCORBATE-6-PHOSPHATE LACTONASE ULAG-RELATED"/>
    <property type="match status" value="1"/>
</dbReference>
<keyword evidence="4" id="KW-1185">Reference proteome</keyword>
<evidence type="ECO:0000256" key="1">
    <source>
        <dbReference type="ARBA" id="ARBA00022801"/>
    </source>
</evidence>
<dbReference type="Gene3D" id="3.60.15.10">
    <property type="entry name" value="Ribonuclease Z/Hydroxyacylglutathione hydrolase-like"/>
    <property type="match status" value="1"/>
</dbReference>